<proteinExistence type="predicted"/>
<reference evidence="1" key="1">
    <citation type="journal article" date="2015" name="Nature">
        <title>Complex archaea that bridge the gap between prokaryotes and eukaryotes.</title>
        <authorList>
            <person name="Spang A."/>
            <person name="Saw J.H."/>
            <person name="Jorgensen S.L."/>
            <person name="Zaremba-Niedzwiedzka K."/>
            <person name="Martijn J."/>
            <person name="Lind A.E."/>
            <person name="van Eijk R."/>
            <person name="Schleper C."/>
            <person name="Guy L."/>
            <person name="Ettema T.J."/>
        </authorList>
    </citation>
    <scope>NUCLEOTIDE SEQUENCE</scope>
</reference>
<dbReference type="PROSITE" id="PS51257">
    <property type="entry name" value="PROKAR_LIPOPROTEIN"/>
    <property type="match status" value="1"/>
</dbReference>
<name>A0A0F9UD80_9ZZZZ</name>
<comment type="caution">
    <text evidence="1">The sequence shown here is derived from an EMBL/GenBank/DDBJ whole genome shotgun (WGS) entry which is preliminary data.</text>
</comment>
<protein>
    <submittedName>
        <fullName evidence="1">Uncharacterized protein</fullName>
    </submittedName>
</protein>
<accession>A0A0F9UD80</accession>
<sequence length="93" mass="10996">MIKNFMLLSFALSIGILAGCEKREKVYPKFKIGDIVRLKIDNSTGMIMQWYSAPYIGDSSRYPRYLIKSSQHKHFYAYEFELENYDHKMDGEK</sequence>
<organism evidence="1">
    <name type="scientific">marine sediment metagenome</name>
    <dbReference type="NCBI Taxonomy" id="412755"/>
    <lineage>
        <taxon>unclassified sequences</taxon>
        <taxon>metagenomes</taxon>
        <taxon>ecological metagenomes</taxon>
    </lineage>
</organism>
<evidence type="ECO:0000313" key="1">
    <source>
        <dbReference type="EMBL" id="KKN91145.1"/>
    </source>
</evidence>
<dbReference type="EMBL" id="LAZR01000105">
    <property type="protein sequence ID" value="KKN91145.1"/>
    <property type="molecule type" value="Genomic_DNA"/>
</dbReference>
<dbReference type="AlphaFoldDB" id="A0A0F9UD80"/>
<gene>
    <name evidence="1" type="ORF">LCGC14_0220100</name>
</gene>